<comment type="caution">
    <text evidence="1">The sequence shown here is derived from an EMBL/GenBank/DDBJ whole genome shotgun (WGS) entry which is preliminary data.</text>
</comment>
<sequence length="408" mass="46217">MGTYQPRVMFRNRQVSSSKWYRSPLIDSISLQWGRAGVFDQPAPSIAKFRVYSANKSDVKNLIPKGPIGEIVEFHAVKDRGTGGQEYRIFIGRVIDATIHISRDANNDPKYILDFTAADMLRELSINRVGSIQTFNPQGSSRGVAAAFTDFSREFSRQGLTSANMTFSPEVKTSFNNSTVYLGDFGDSTWKDYLDKIFRVALNQSYYFDPLSRKLTGTSLPVLYTKNKNSSKFMNSDEMARVTTIIDTSKTSGDQFLEYSPDRVGLISTETYSRAWKLQKNALVVDRNYQSKSLATLNWHTRLVGSLDFSQPHLVVNYAKQDALLPRPPRLEFHARGNNIDDPDHWLIPNDSTYADLRWTDHAKLLKELGFLEQPLAKPISGEISYSGRHGWKITQELAWALQNISAN</sequence>
<proteinExistence type="predicted"/>
<organism evidence="1 2">
    <name type="scientific">Corynebacterium propinquum</name>
    <dbReference type="NCBI Taxonomy" id="43769"/>
    <lineage>
        <taxon>Bacteria</taxon>
        <taxon>Bacillati</taxon>
        <taxon>Actinomycetota</taxon>
        <taxon>Actinomycetes</taxon>
        <taxon>Mycobacteriales</taxon>
        <taxon>Corynebacteriaceae</taxon>
        <taxon>Corynebacterium</taxon>
    </lineage>
</organism>
<evidence type="ECO:0000313" key="1">
    <source>
        <dbReference type="EMBL" id="MDK4326161.1"/>
    </source>
</evidence>
<accession>A0AAP4BV83</accession>
<gene>
    <name evidence="1" type="ORF">QPX54_06490</name>
</gene>
<dbReference type="AlphaFoldDB" id="A0AAP4BV83"/>
<dbReference type="RefSeq" id="WP_049167466.1">
    <property type="nucleotide sequence ID" value="NZ_JASNUG010000002.1"/>
</dbReference>
<evidence type="ECO:0000313" key="2">
    <source>
        <dbReference type="Proteomes" id="UP001226160"/>
    </source>
</evidence>
<reference evidence="1" key="1">
    <citation type="submission" date="2023-05" db="EMBL/GenBank/DDBJ databases">
        <title>Metabolic capabilities are highly conserved among human nasal-associated Corynebacterium species in pangenomic analyses.</title>
        <authorList>
            <person name="Tran T.H."/>
            <person name="Roberts A.Q."/>
            <person name="Escapa I.F."/>
            <person name="Gao W."/>
            <person name="Conlan S."/>
            <person name="Kong H."/>
            <person name="Segre J.A."/>
            <person name="Kelly M.S."/>
            <person name="Lemon K.P."/>
        </authorList>
    </citation>
    <scope>NUCLEOTIDE SEQUENCE</scope>
    <source>
        <strain evidence="1">KPL2654</strain>
    </source>
</reference>
<name>A0AAP4BV83_9CORY</name>
<dbReference type="EMBL" id="JASNVP010000005">
    <property type="protein sequence ID" value="MDK4326161.1"/>
    <property type="molecule type" value="Genomic_DNA"/>
</dbReference>
<protein>
    <submittedName>
        <fullName evidence="1">Uncharacterized protein</fullName>
    </submittedName>
</protein>
<dbReference type="Proteomes" id="UP001226160">
    <property type="component" value="Unassembled WGS sequence"/>
</dbReference>